<evidence type="ECO:0000256" key="2">
    <source>
        <dbReference type="ARBA" id="ARBA00005320"/>
    </source>
</evidence>
<reference evidence="7" key="2">
    <citation type="submission" date="2025-08" db="UniProtKB">
        <authorList>
            <consortium name="Ensembl"/>
        </authorList>
    </citation>
    <scope>IDENTIFICATION</scope>
</reference>
<comment type="subcellular location">
    <subcellularLocation>
        <location evidence="1">Secreted</location>
    </subcellularLocation>
</comment>
<dbReference type="GO" id="GO:0050830">
    <property type="term" value="P:defense response to Gram-positive bacterium"/>
    <property type="evidence" value="ECO:0007669"/>
    <property type="project" value="TreeGrafter"/>
</dbReference>
<evidence type="ECO:0000313" key="8">
    <source>
        <dbReference type="Proteomes" id="UP000694563"/>
    </source>
</evidence>
<evidence type="ECO:0000256" key="5">
    <source>
        <dbReference type="SAM" id="MobiDB-lite"/>
    </source>
</evidence>
<dbReference type="FunFam" id="3.10.450.10:FF:000003">
    <property type="entry name" value="Cathelicidin antimicrobial peptide"/>
    <property type="match status" value="1"/>
</dbReference>
<comment type="similarity">
    <text evidence="2">Belongs to the cathelicidin family.</text>
</comment>
<dbReference type="InterPro" id="IPR001894">
    <property type="entry name" value="Cathelicidin-like"/>
</dbReference>
<evidence type="ECO:0000256" key="6">
    <source>
        <dbReference type="SAM" id="SignalP"/>
    </source>
</evidence>
<proteinExistence type="inferred from homology"/>
<feature type="signal peptide" evidence="6">
    <location>
        <begin position="1"/>
        <end position="17"/>
    </location>
</feature>
<dbReference type="Pfam" id="PF00666">
    <property type="entry name" value="Cathelicidins"/>
    <property type="match status" value="1"/>
</dbReference>
<evidence type="ECO:0000256" key="4">
    <source>
        <dbReference type="ARBA" id="ARBA00023157"/>
    </source>
</evidence>
<keyword evidence="4" id="KW-1015">Disulfide bond</keyword>
<name>A0A8C3TVW0_CATUS</name>
<reference evidence="7" key="1">
    <citation type="submission" date="2020-10" db="EMBL/GenBank/DDBJ databases">
        <title>Catharus ustulatus (Swainson's thrush) genome, bCatUst1, primary haplotype v2.</title>
        <authorList>
            <person name="Delmore K."/>
            <person name="Vafadar M."/>
            <person name="Formenti G."/>
            <person name="Chow W."/>
            <person name="Pelan S."/>
            <person name="Howe K."/>
            <person name="Rhie A."/>
            <person name="Mountcastle J."/>
            <person name="Haase B."/>
            <person name="Fedrigo O."/>
            <person name="Jarvis E.D."/>
        </authorList>
    </citation>
    <scope>NUCLEOTIDE SEQUENCE [LARGE SCALE GENOMIC DNA]</scope>
</reference>
<sequence length="191" mass="20390">MASSWMLLLAVLGGACALPAPEPFAYTQALAQAVNSYNQRPEVKNAFRLLSAEPQPEPGVELSSLQAFNFSMMETECAASARSDPEDCDFKENGIIRECVASLKMLKEFPEIDLKCSDPSSDISSDISSDEPSDVSEGSRGHPLVGMEGRVHPPAPRPLKVTPQCLQRRVGSPGELSGAGWAVPALGSCRV</sequence>
<dbReference type="AlphaFoldDB" id="A0A8C3TVW0"/>
<dbReference type="Ensembl" id="ENSCUST00005005274.1">
    <property type="protein sequence ID" value="ENSCUSP00005005065.1"/>
    <property type="gene ID" value="ENSCUSG00005003248.1"/>
</dbReference>
<keyword evidence="8" id="KW-1185">Reference proteome</keyword>
<keyword evidence="6" id="KW-0732">Signal</keyword>
<keyword evidence="3" id="KW-0964">Secreted</keyword>
<dbReference type="InterPro" id="IPR046350">
    <property type="entry name" value="Cystatin_sf"/>
</dbReference>
<evidence type="ECO:0000256" key="3">
    <source>
        <dbReference type="ARBA" id="ARBA00022525"/>
    </source>
</evidence>
<dbReference type="GO" id="GO:0001530">
    <property type="term" value="F:lipopolysaccharide binding"/>
    <property type="evidence" value="ECO:0007669"/>
    <property type="project" value="TreeGrafter"/>
</dbReference>
<dbReference type="GO" id="GO:0005615">
    <property type="term" value="C:extracellular space"/>
    <property type="evidence" value="ECO:0007669"/>
    <property type="project" value="TreeGrafter"/>
</dbReference>
<dbReference type="GO" id="GO:0050829">
    <property type="term" value="P:defense response to Gram-negative bacterium"/>
    <property type="evidence" value="ECO:0007669"/>
    <property type="project" value="TreeGrafter"/>
</dbReference>
<dbReference type="GO" id="GO:0045087">
    <property type="term" value="P:innate immune response"/>
    <property type="evidence" value="ECO:0007669"/>
    <property type="project" value="TreeGrafter"/>
</dbReference>
<accession>A0A8C3TVW0</accession>
<evidence type="ECO:0000256" key="1">
    <source>
        <dbReference type="ARBA" id="ARBA00004613"/>
    </source>
</evidence>
<dbReference type="Proteomes" id="UP000694563">
    <property type="component" value="Chromosome 1"/>
</dbReference>
<organism evidence="7 8">
    <name type="scientific">Catharus ustulatus</name>
    <name type="common">Russet-backed thrush</name>
    <name type="synonym">Hylocichla ustulatus</name>
    <dbReference type="NCBI Taxonomy" id="91951"/>
    <lineage>
        <taxon>Eukaryota</taxon>
        <taxon>Metazoa</taxon>
        <taxon>Chordata</taxon>
        <taxon>Craniata</taxon>
        <taxon>Vertebrata</taxon>
        <taxon>Euteleostomi</taxon>
        <taxon>Archelosauria</taxon>
        <taxon>Archosauria</taxon>
        <taxon>Dinosauria</taxon>
        <taxon>Saurischia</taxon>
        <taxon>Theropoda</taxon>
        <taxon>Coelurosauria</taxon>
        <taxon>Aves</taxon>
        <taxon>Neognathae</taxon>
        <taxon>Neoaves</taxon>
        <taxon>Telluraves</taxon>
        <taxon>Australaves</taxon>
        <taxon>Passeriformes</taxon>
        <taxon>Turdidae</taxon>
        <taxon>Catharus</taxon>
    </lineage>
</organism>
<evidence type="ECO:0000313" key="7">
    <source>
        <dbReference type="Ensembl" id="ENSCUSP00005005065.1"/>
    </source>
</evidence>
<dbReference type="PANTHER" id="PTHR10206">
    <property type="entry name" value="CATHELICIDIN"/>
    <property type="match status" value="1"/>
</dbReference>
<dbReference type="SUPFAM" id="SSF54403">
    <property type="entry name" value="Cystatin/monellin"/>
    <property type="match status" value="1"/>
</dbReference>
<protein>
    <submittedName>
        <fullName evidence="7">Uncharacterized protein</fullName>
    </submittedName>
</protein>
<feature type="region of interest" description="Disordered" evidence="5">
    <location>
        <begin position="117"/>
        <end position="160"/>
    </location>
</feature>
<reference evidence="7" key="3">
    <citation type="submission" date="2025-09" db="UniProtKB">
        <authorList>
            <consortium name="Ensembl"/>
        </authorList>
    </citation>
    <scope>IDENTIFICATION</scope>
</reference>
<gene>
    <name evidence="7" type="primary">LOC116998896</name>
</gene>
<feature type="chain" id="PRO_5034279912" evidence="6">
    <location>
        <begin position="18"/>
        <end position="191"/>
    </location>
</feature>
<feature type="compositionally biased region" description="Low complexity" evidence="5">
    <location>
        <begin position="117"/>
        <end position="127"/>
    </location>
</feature>
<dbReference type="PANTHER" id="PTHR10206:SF0">
    <property type="entry name" value="CATHELICIDIN B1-RELATED"/>
    <property type="match status" value="1"/>
</dbReference>
<dbReference type="Gene3D" id="3.10.450.10">
    <property type="match status" value="1"/>
</dbReference>
<dbReference type="GO" id="GO:0061844">
    <property type="term" value="P:antimicrobial humoral immune response mediated by antimicrobial peptide"/>
    <property type="evidence" value="ECO:0007669"/>
    <property type="project" value="TreeGrafter"/>
</dbReference>